<protein>
    <submittedName>
        <fullName evidence="1">Uncharacterized protein</fullName>
    </submittedName>
</protein>
<evidence type="ECO:0000313" key="2">
    <source>
        <dbReference type="Proteomes" id="UP000249057"/>
    </source>
</evidence>
<dbReference type="EMBL" id="KZ825374">
    <property type="protein sequence ID" value="RAH42416.1"/>
    <property type="molecule type" value="Genomic_DNA"/>
</dbReference>
<accession>A0ACD1FZI2</accession>
<sequence>MHTDDKDKGRGDGKSASPWTNGFSKSTAWTATLRRKGYCSFNPKYTVEKEQERRTRRNDRQRANRKRQRENVEEEEEEAHGRETRNGHVCSASQGLRERHNRMIHLRLLC</sequence>
<evidence type="ECO:0000313" key="1">
    <source>
        <dbReference type="EMBL" id="RAH42416.1"/>
    </source>
</evidence>
<dbReference type="Proteomes" id="UP000249057">
    <property type="component" value="Unassembled WGS sequence"/>
</dbReference>
<gene>
    <name evidence="1" type="ORF">BO95DRAFT_445972</name>
</gene>
<name>A0ACD1FZI2_9EURO</name>
<keyword evidence="2" id="KW-1185">Reference proteome</keyword>
<reference evidence="1" key="1">
    <citation type="submission" date="2018-02" db="EMBL/GenBank/DDBJ databases">
        <title>The genomes of Aspergillus section Nigri reveals drivers in fungal speciation.</title>
        <authorList>
            <consortium name="DOE Joint Genome Institute"/>
            <person name="Vesth T.C."/>
            <person name="Nybo J."/>
            <person name="Theobald S."/>
            <person name="Brandl J."/>
            <person name="Frisvad J.C."/>
            <person name="Nielsen K.F."/>
            <person name="Lyhne E.K."/>
            <person name="Kogle M.E."/>
            <person name="Kuo A."/>
            <person name="Riley R."/>
            <person name="Clum A."/>
            <person name="Nolan M."/>
            <person name="Lipzen A."/>
            <person name="Salamov A."/>
            <person name="Henrissat B."/>
            <person name="Wiebenga A."/>
            <person name="De vries R.P."/>
            <person name="Grigoriev I.V."/>
            <person name="Mortensen U.H."/>
            <person name="Andersen M.R."/>
            <person name="Baker S.E."/>
        </authorList>
    </citation>
    <scope>NUCLEOTIDE SEQUENCE</scope>
    <source>
        <strain evidence="1">CBS 621.78</strain>
    </source>
</reference>
<proteinExistence type="predicted"/>
<organism evidence="1 2">
    <name type="scientific">Aspergillus brunneoviolaceus CBS 621.78</name>
    <dbReference type="NCBI Taxonomy" id="1450534"/>
    <lineage>
        <taxon>Eukaryota</taxon>
        <taxon>Fungi</taxon>
        <taxon>Dikarya</taxon>
        <taxon>Ascomycota</taxon>
        <taxon>Pezizomycotina</taxon>
        <taxon>Eurotiomycetes</taxon>
        <taxon>Eurotiomycetidae</taxon>
        <taxon>Eurotiales</taxon>
        <taxon>Aspergillaceae</taxon>
        <taxon>Aspergillus</taxon>
        <taxon>Aspergillus subgen. Circumdati</taxon>
    </lineage>
</organism>